<dbReference type="NCBIfam" id="TIGR03297">
    <property type="entry name" value="Ppyr-DeCO2ase"/>
    <property type="match status" value="1"/>
</dbReference>
<dbReference type="GO" id="GO:0033980">
    <property type="term" value="F:phosphonopyruvate decarboxylase activity"/>
    <property type="evidence" value="ECO:0007669"/>
    <property type="project" value="InterPro"/>
</dbReference>
<feature type="domain" description="Thiamine pyrophosphate enzyme N-terminal TPP-binding" evidence="8">
    <location>
        <begin position="129"/>
        <end position="239"/>
    </location>
</feature>
<evidence type="ECO:0000256" key="2">
    <source>
        <dbReference type="ARBA" id="ARBA00022793"/>
    </source>
</evidence>
<dbReference type="FunFam" id="3.40.50.970:FF:000101">
    <property type="entry name" value="Putative phosphonopyruvate decarboxylase"/>
    <property type="match status" value="1"/>
</dbReference>
<protein>
    <recommendedName>
        <fullName evidence="1">2-hydroxyacyl-CoA lyase 2</fullName>
    </recommendedName>
    <alternativeName>
        <fullName evidence="5">IlvB-like protein</fullName>
    </alternativeName>
</protein>
<evidence type="ECO:0000256" key="5">
    <source>
        <dbReference type="ARBA" id="ARBA00030510"/>
    </source>
</evidence>
<dbReference type="Proteomes" id="UP000225706">
    <property type="component" value="Unassembled WGS sequence"/>
</dbReference>
<dbReference type="PANTHER" id="PTHR42818">
    <property type="entry name" value="SULFOPYRUVATE DECARBOXYLASE SUBUNIT ALPHA"/>
    <property type="match status" value="1"/>
</dbReference>
<dbReference type="PROSITE" id="PS00187">
    <property type="entry name" value="TPP_ENZYMES"/>
    <property type="match status" value="1"/>
</dbReference>
<dbReference type="GO" id="GO:0032923">
    <property type="term" value="P:organic phosphonate biosynthetic process"/>
    <property type="evidence" value="ECO:0007669"/>
    <property type="project" value="InterPro"/>
</dbReference>
<evidence type="ECO:0000256" key="6">
    <source>
        <dbReference type="ARBA" id="ARBA00048767"/>
    </source>
</evidence>
<comment type="catalytic activity">
    <reaction evidence="6">
        <text>(2R)-hydroxyhexadecanoyl-CoA = pentadecanal + formyl-CoA</text>
        <dbReference type="Rhea" id="RHEA:55212"/>
        <dbReference type="ChEBI" id="CHEBI:17302"/>
        <dbReference type="ChEBI" id="CHEBI:57376"/>
        <dbReference type="ChEBI" id="CHEBI:138654"/>
    </reaction>
    <physiologicalReaction direction="left-to-right" evidence="6">
        <dbReference type="Rhea" id="RHEA:55213"/>
    </physiologicalReaction>
</comment>
<dbReference type="InterPro" id="IPR017684">
    <property type="entry name" value="Phosphono-pyrv_decarboxylase"/>
</dbReference>
<evidence type="ECO:0000259" key="8">
    <source>
        <dbReference type="Pfam" id="PF02776"/>
    </source>
</evidence>
<dbReference type="CDD" id="cd07035">
    <property type="entry name" value="TPP_PYR_POX_like"/>
    <property type="match status" value="1"/>
</dbReference>
<dbReference type="InterPro" id="IPR000399">
    <property type="entry name" value="TPP-bd_CS"/>
</dbReference>
<dbReference type="FunFam" id="3.40.50.970:FF:000100">
    <property type="entry name" value="Putative phosphonopyruvate decarboxylase"/>
    <property type="match status" value="1"/>
</dbReference>
<dbReference type="GO" id="GO:0030976">
    <property type="term" value="F:thiamine pyrophosphate binding"/>
    <property type="evidence" value="ECO:0007669"/>
    <property type="project" value="InterPro"/>
</dbReference>
<evidence type="ECO:0000313" key="9">
    <source>
        <dbReference type="EMBL" id="PFX14614.1"/>
    </source>
</evidence>
<dbReference type="SUPFAM" id="SSF52518">
    <property type="entry name" value="Thiamin diphosphate-binding fold (THDP-binding)"/>
    <property type="match status" value="2"/>
</dbReference>
<keyword evidence="9" id="KW-0670">Pyruvate</keyword>
<organism evidence="9 10">
    <name type="scientific">Stylophora pistillata</name>
    <name type="common">Smooth cauliflower coral</name>
    <dbReference type="NCBI Taxonomy" id="50429"/>
    <lineage>
        <taxon>Eukaryota</taxon>
        <taxon>Metazoa</taxon>
        <taxon>Cnidaria</taxon>
        <taxon>Anthozoa</taxon>
        <taxon>Hexacorallia</taxon>
        <taxon>Scleractinia</taxon>
        <taxon>Astrocoeniina</taxon>
        <taxon>Pocilloporidae</taxon>
        <taxon>Stylophora</taxon>
    </lineage>
</organism>
<evidence type="ECO:0000259" key="7">
    <source>
        <dbReference type="Pfam" id="PF02775"/>
    </source>
</evidence>
<dbReference type="Pfam" id="PF02775">
    <property type="entry name" value="TPP_enzyme_C"/>
    <property type="match status" value="1"/>
</dbReference>
<dbReference type="Pfam" id="PF02776">
    <property type="entry name" value="TPP_enzyme_N"/>
    <property type="match status" value="1"/>
</dbReference>
<gene>
    <name evidence="9" type="primary">bcpC</name>
    <name evidence="9" type="ORF">AWC38_SpisGene21217</name>
</gene>
<dbReference type="InterPro" id="IPR051818">
    <property type="entry name" value="TPP_dependent_decarboxylase"/>
</dbReference>
<dbReference type="Gene3D" id="3.40.50.970">
    <property type="match status" value="2"/>
</dbReference>
<dbReference type="PANTHER" id="PTHR42818:SF1">
    <property type="entry name" value="SULFOPYRUVATE DECARBOXYLASE"/>
    <property type="match status" value="1"/>
</dbReference>
<dbReference type="GO" id="GO:0000287">
    <property type="term" value="F:magnesium ion binding"/>
    <property type="evidence" value="ECO:0007669"/>
    <property type="project" value="InterPro"/>
</dbReference>
<evidence type="ECO:0000256" key="4">
    <source>
        <dbReference type="ARBA" id="ARBA00023239"/>
    </source>
</evidence>
<proteinExistence type="predicted"/>
<keyword evidence="2" id="KW-0210">Decarboxylase</keyword>
<keyword evidence="10" id="KW-1185">Reference proteome</keyword>
<dbReference type="STRING" id="50429.A0A2B4R8E5"/>
<feature type="domain" description="Thiamine pyrophosphate enzyme TPP-binding" evidence="7">
    <location>
        <begin position="349"/>
        <end position="467"/>
    </location>
</feature>
<dbReference type="InterPro" id="IPR012001">
    <property type="entry name" value="Thiamin_PyroP_enz_TPP-bd_dom"/>
</dbReference>
<keyword evidence="3" id="KW-0786">Thiamine pyrophosphate</keyword>
<sequence>MNQLNGLLPVGLLPVSQSVFFFVERKQRIHGPSEMVVQFYTAPPSSGAQKSKCWDEVQLQILETRTEEMNGQRDCLPALSQVRCLSLGSYRCTDAVNPENQVSEQKERNEEVGQYTELVRDFLNPKDFYNALCSHGMDYFCGVPDSLLKDFCAYVTSVTPKSRHVITANEGQAIALAAGYHMATGRAGVVYLQNSGLGNIVNPLMSLAVPSVYSIPMLLLVGWRGEPGKRDEPQHMIQGQATPGILASCGIAFQVLPDYQEGAEQALYVARKHMETSKGPYCLLVRRQNFLPFKLEKEPEMFPLNRDGALKSVIDSLKDRDVVVGTTGMLSRELFEHRVARGQGHEKDFLTVGSMGHASAIALGIAQFRPKRQIFCLDGDGAVLMHMGALATIGQSEVPNFKHILINNGCHDSVGGQPTSGLSDSFDFLTIAQACGYKTVMRATQPEEISEAVTHMRSLEGPVLLEIRTNKGGRKDLGRPTRTPIQNKKDFMHFLAIDH</sequence>
<dbReference type="AlphaFoldDB" id="A0A2B4R8E5"/>
<comment type="caution">
    <text evidence="9">The sequence shown here is derived from an EMBL/GenBank/DDBJ whole genome shotgun (WGS) entry which is preliminary data.</text>
</comment>
<reference evidence="10" key="1">
    <citation type="journal article" date="2017" name="bioRxiv">
        <title>Comparative analysis of the genomes of Stylophora pistillata and Acropora digitifera provides evidence for extensive differences between species of corals.</title>
        <authorList>
            <person name="Voolstra C.R."/>
            <person name="Li Y."/>
            <person name="Liew Y.J."/>
            <person name="Baumgarten S."/>
            <person name="Zoccola D."/>
            <person name="Flot J.-F."/>
            <person name="Tambutte S."/>
            <person name="Allemand D."/>
            <person name="Aranda M."/>
        </authorList>
    </citation>
    <scope>NUCLEOTIDE SEQUENCE [LARGE SCALE GENOMIC DNA]</scope>
</reference>
<dbReference type="EMBL" id="LSMT01000755">
    <property type="protein sequence ID" value="PFX14614.1"/>
    <property type="molecule type" value="Genomic_DNA"/>
</dbReference>
<evidence type="ECO:0000256" key="1">
    <source>
        <dbReference type="ARBA" id="ARBA00018936"/>
    </source>
</evidence>
<evidence type="ECO:0000256" key="3">
    <source>
        <dbReference type="ARBA" id="ARBA00023052"/>
    </source>
</evidence>
<dbReference type="InterPro" id="IPR011766">
    <property type="entry name" value="TPP_enzyme_TPP-bd"/>
</dbReference>
<keyword evidence="4" id="KW-0456">Lyase</keyword>
<dbReference type="CDD" id="cd03371">
    <property type="entry name" value="TPP_PpyrDC"/>
    <property type="match status" value="1"/>
</dbReference>
<dbReference type="InterPro" id="IPR029061">
    <property type="entry name" value="THDP-binding"/>
</dbReference>
<dbReference type="OrthoDB" id="16262at2759"/>
<name>A0A2B4R8E5_STYPI</name>
<accession>A0A2B4R8E5</accession>
<evidence type="ECO:0000313" key="10">
    <source>
        <dbReference type="Proteomes" id="UP000225706"/>
    </source>
</evidence>